<dbReference type="EMBL" id="CAEKKB010000001">
    <property type="protein sequence ID" value="CAB4294319.1"/>
    <property type="molecule type" value="Genomic_DNA"/>
</dbReference>
<sequence length="97" mass="10785">MQCTRQRLNGSSRSYPIFNKLSTNSTKNQKNFHNFIIEFVATTDEHFDSALSSIAALFNSSSTTKSDPSLCVIWSSSKPELGVMARRVLRAQAKVPS</sequence>
<keyword evidence="4" id="KW-1185">Reference proteome</keyword>
<dbReference type="AlphaFoldDB" id="A0A6J5VYK2"/>
<name>A0A6J5VYK2_PRUAR</name>
<protein>
    <submittedName>
        <fullName evidence="2">Uncharacterized protein</fullName>
    </submittedName>
</protein>
<evidence type="ECO:0000313" key="4">
    <source>
        <dbReference type="Proteomes" id="UP000507245"/>
    </source>
</evidence>
<gene>
    <name evidence="1" type="ORF">CURHAP_LOCUS4478</name>
    <name evidence="2" type="ORF">ORAREDHAP_LOCUS4544</name>
</gene>
<proteinExistence type="predicted"/>
<evidence type="ECO:0000313" key="2">
    <source>
        <dbReference type="EMBL" id="CAB4294319.1"/>
    </source>
</evidence>
<dbReference type="EMBL" id="CAEKDK010000001">
    <property type="protein sequence ID" value="CAB4263711.1"/>
    <property type="molecule type" value="Genomic_DNA"/>
</dbReference>
<reference evidence="2 3" key="2">
    <citation type="submission" date="2020-05" db="EMBL/GenBank/DDBJ databases">
        <authorList>
            <person name="Campoy J."/>
            <person name="Schneeberger K."/>
            <person name="Spophaly S."/>
        </authorList>
    </citation>
    <scope>NUCLEOTIDE SEQUENCE [LARGE SCALE GENOMIC DNA]</scope>
    <source>
        <strain evidence="2">PruArmRojPasFocal</strain>
    </source>
</reference>
<organism evidence="2 4">
    <name type="scientific">Prunus armeniaca</name>
    <name type="common">Apricot</name>
    <name type="synonym">Armeniaca vulgaris</name>
    <dbReference type="NCBI Taxonomy" id="36596"/>
    <lineage>
        <taxon>Eukaryota</taxon>
        <taxon>Viridiplantae</taxon>
        <taxon>Streptophyta</taxon>
        <taxon>Embryophyta</taxon>
        <taxon>Tracheophyta</taxon>
        <taxon>Spermatophyta</taxon>
        <taxon>Magnoliopsida</taxon>
        <taxon>eudicotyledons</taxon>
        <taxon>Gunneridae</taxon>
        <taxon>Pentapetalae</taxon>
        <taxon>rosids</taxon>
        <taxon>fabids</taxon>
        <taxon>Rosales</taxon>
        <taxon>Rosaceae</taxon>
        <taxon>Amygdaloideae</taxon>
        <taxon>Amygdaleae</taxon>
        <taxon>Prunus</taxon>
    </lineage>
</organism>
<reference evidence="4" key="1">
    <citation type="journal article" date="2020" name="Genome Biol.">
        <title>Gamete binning: chromosome-level and haplotype-resolved genome assembly enabled by high-throughput single-cell sequencing of gamete genomes.</title>
        <authorList>
            <person name="Campoy J.A."/>
            <person name="Sun H."/>
            <person name="Goel M."/>
            <person name="Jiao W.-B."/>
            <person name="Folz-Donahue K."/>
            <person name="Wang N."/>
            <person name="Rubio M."/>
            <person name="Liu C."/>
            <person name="Kukat C."/>
            <person name="Ruiz D."/>
            <person name="Huettel B."/>
            <person name="Schneeberger K."/>
        </authorList>
    </citation>
    <scope>NUCLEOTIDE SEQUENCE [LARGE SCALE GENOMIC DNA]</scope>
    <source>
        <strain evidence="4">cv. Rojo Pasion</strain>
    </source>
</reference>
<accession>A0A6J5VYK2</accession>
<dbReference type="Proteomes" id="UP000507245">
    <property type="component" value="Unassembled WGS sequence"/>
</dbReference>
<dbReference type="Proteomes" id="UP000507222">
    <property type="component" value="Unassembled WGS sequence"/>
</dbReference>
<evidence type="ECO:0000313" key="1">
    <source>
        <dbReference type="EMBL" id="CAB4263711.1"/>
    </source>
</evidence>
<evidence type="ECO:0000313" key="3">
    <source>
        <dbReference type="Proteomes" id="UP000507222"/>
    </source>
</evidence>